<keyword evidence="2" id="KW-1003">Cell membrane</keyword>
<dbReference type="PANTHER" id="PTHR30619">
    <property type="entry name" value="DNA INTERNALIZATION/COMPETENCE PROTEIN COMEC/REC2"/>
    <property type="match status" value="1"/>
</dbReference>
<evidence type="ECO:0000256" key="3">
    <source>
        <dbReference type="ARBA" id="ARBA00022692"/>
    </source>
</evidence>
<evidence type="ECO:0000256" key="2">
    <source>
        <dbReference type="ARBA" id="ARBA00022475"/>
    </source>
</evidence>
<reference evidence="9 10" key="1">
    <citation type="journal article" date="2015" name="Stand. Genomic Sci.">
        <title>Complete genome sequence and description of Salinispira pacifica gen. nov., sp. nov., a novel spirochaete isolated form a hypersaline microbial mat.</title>
        <authorList>
            <person name="Ben Hania W."/>
            <person name="Joseph M."/>
            <person name="Schumann P."/>
            <person name="Bunk B."/>
            <person name="Fiebig A."/>
            <person name="Sproer C."/>
            <person name="Klenk H.P."/>
            <person name="Fardeau M.L."/>
            <person name="Spring S."/>
        </authorList>
    </citation>
    <scope>NUCLEOTIDE SEQUENCE [LARGE SCALE GENOMIC DNA]</scope>
    <source>
        <strain evidence="9 10">L21-RPul-D2</strain>
    </source>
</reference>
<name>V5WFZ3_9SPIO</name>
<proteinExistence type="predicted"/>
<dbReference type="Pfam" id="PF03772">
    <property type="entry name" value="Competence"/>
    <property type="match status" value="1"/>
</dbReference>
<dbReference type="InterPro" id="IPR004477">
    <property type="entry name" value="ComEC_N"/>
</dbReference>
<sequence length="633" mass="68215">MFLLELTAYAALYRRLSDASEPVLWISPWLILFAGVLFLAVSQLLSRISSSHPGRFPETGSHLPSRAAWTVSTLLTLWIFAGLSTGNTLIPRFPGQASNLSSDLSSDASSVSAREIRVQGRVDADSRLDYRGRTIHSMHNLILTMENGSSFSRPGSIIFEIPGERFFMGERLEIQFTASARDLARLPLPAGTVELLSTGTQWGNPGAQVADPPAQDPETAGEGLARETPAITATAVTATATAVKAAAEAGLALRRKIRIRILEGLQLLDNPGRAFVQSLVLGYRSGLPGIFSTVFRQAGVMHILVLSGMHLVLLYAGVLRLLPGFCPAVLREIIALVTIFLYLGLINPGTSAFRAAGAIFCYSAATMAGVRLRPVLLLRLIWTGLILIRPVSLLDPGMYLSFAAVWGLMNFRAPFVFLAAGLRWRITRRRNGGAAPGRNGENTDMTDGAAVRNPLRRLLQWAGEMLASSLAAQTAVMPLALLLFSGFSPHSWIVLPLVIIPFYLLFAVSVCAIPLLLVLPSAAAGLDALLQVIIGAMHALLFPFHLLGAGLNEASRWLKLVGVSCFLGIPLSWQFYCVKHALLVSSSHVQLRFSKGYPGASLQPGYCHAKTLRSELHDQSGHEKEGGGLPSSC</sequence>
<dbReference type="PANTHER" id="PTHR30619:SF1">
    <property type="entry name" value="RECOMBINATION PROTEIN 2"/>
    <property type="match status" value="1"/>
</dbReference>
<feature type="transmembrane region" description="Helical" evidence="7">
    <location>
        <begin position="465"/>
        <end position="487"/>
    </location>
</feature>
<keyword evidence="10" id="KW-1185">Reference proteome</keyword>
<dbReference type="EMBL" id="CP006939">
    <property type="protein sequence ID" value="AHC14525.1"/>
    <property type="molecule type" value="Genomic_DNA"/>
</dbReference>
<dbReference type="GO" id="GO:0005886">
    <property type="term" value="C:plasma membrane"/>
    <property type="evidence" value="ECO:0007669"/>
    <property type="project" value="UniProtKB-SubCell"/>
</dbReference>
<evidence type="ECO:0000256" key="7">
    <source>
        <dbReference type="SAM" id="Phobius"/>
    </source>
</evidence>
<organism evidence="9 10">
    <name type="scientific">Salinispira pacifica</name>
    <dbReference type="NCBI Taxonomy" id="1307761"/>
    <lineage>
        <taxon>Bacteria</taxon>
        <taxon>Pseudomonadati</taxon>
        <taxon>Spirochaetota</taxon>
        <taxon>Spirochaetia</taxon>
        <taxon>Spirochaetales</taxon>
        <taxon>Spirochaetaceae</taxon>
        <taxon>Salinispira</taxon>
    </lineage>
</organism>
<feature type="transmembrane region" description="Helical" evidence="7">
    <location>
        <begin position="493"/>
        <end position="517"/>
    </location>
</feature>
<dbReference type="AlphaFoldDB" id="V5WFZ3"/>
<feature type="transmembrane region" description="Helical" evidence="7">
    <location>
        <begin position="23"/>
        <end position="46"/>
    </location>
</feature>
<evidence type="ECO:0000256" key="6">
    <source>
        <dbReference type="SAM" id="MobiDB-lite"/>
    </source>
</evidence>
<evidence type="ECO:0000256" key="5">
    <source>
        <dbReference type="ARBA" id="ARBA00023136"/>
    </source>
</evidence>
<evidence type="ECO:0000256" key="1">
    <source>
        <dbReference type="ARBA" id="ARBA00004651"/>
    </source>
</evidence>
<feature type="region of interest" description="Disordered" evidence="6">
    <location>
        <begin position="203"/>
        <end position="222"/>
    </location>
</feature>
<accession>V5WFZ3</accession>
<feature type="domain" description="ComEC/Rec2-related protein" evidence="8">
    <location>
        <begin position="279"/>
        <end position="541"/>
    </location>
</feature>
<dbReference type="RefSeq" id="WP_024267450.1">
    <property type="nucleotide sequence ID" value="NC_023035.1"/>
</dbReference>
<feature type="transmembrane region" description="Helical" evidence="7">
    <location>
        <begin position="399"/>
        <end position="422"/>
    </location>
</feature>
<evidence type="ECO:0000256" key="4">
    <source>
        <dbReference type="ARBA" id="ARBA00022989"/>
    </source>
</evidence>
<dbReference type="OrthoDB" id="9790149at2"/>
<evidence type="ECO:0000313" key="9">
    <source>
        <dbReference type="EMBL" id="AHC14525.1"/>
    </source>
</evidence>
<dbReference type="Proteomes" id="UP000018680">
    <property type="component" value="Chromosome"/>
</dbReference>
<dbReference type="eggNOG" id="COG0658">
    <property type="taxonomic scope" value="Bacteria"/>
</dbReference>
<evidence type="ECO:0000259" key="8">
    <source>
        <dbReference type="Pfam" id="PF03772"/>
    </source>
</evidence>
<dbReference type="InterPro" id="IPR052159">
    <property type="entry name" value="Competence_DNA_uptake"/>
</dbReference>
<dbReference type="NCBIfam" id="TIGR00360">
    <property type="entry name" value="ComEC_N-term"/>
    <property type="match status" value="1"/>
</dbReference>
<feature type="transmembrane region" description="Helical" evidence="7">
    <location>
        <begin position="529"/>
        <end position="551"/>
    </location>
</feature>
<comment type="subcellular location">
    <subcellularLocation>
        <location evidence="1">Cell membrane</location>
        <topology evidence="1">Multi-pass membrane protein</topology>
    </subcellularLocation>
</comment>
<feature type="transmembrane region" description="Helical" evidence="7">
    <location>
        <begin position="376"/>
        <end position="393"/>
    </location>
</feature>
<dbReference type="HOGENOM" id="CLU_432043_0_0_12"/>
<gene>
    <name evidence="9" type="ORF">L21SP2_1122</name>
</gene>
<keyword evidence="5 7" id="KW-0472">Membrane</keyword>
<feature type="transmembrane region" description="Helical" evidence="7">
    <location>
        <begin position="300"/>
        <end position="322"/>
    </location>
</feature>
<evidence type="ECO:0000313" key="10">
    <source>
        <dbReference type="Proteomes" id="UP000018680"/>
    </source>
</evidence>
<keyword evidence="3 7" id="KW-0812">Transmembrane</keyword>
<feature type="transmembrane region" description="Helical" evidence="7">
    <location>
        <begin position="67"/>
        <end position="90"/>
    </location>
</feature>
<dbReference type="KEGG" id="slr:L21SP2_1122"/>
<feature type="transmembrane region" description="Helical" evidence="7">
    <location>
        <begin position="329"/>
        <end position="346"/>
    </location>
</feature>
<keyword evidence="4 7" id="KW-1133">Transmembrane helix</keyword>
<protein>
    <recommendedName>
        <fullName evidence="8">ComEC/Rec2-related protein domain-containing protein</fullName>
    </recommendedName>
</protein>
<dbReference type="STRING" id="1307761.L21SP2_1122"/>